<protein>
    <submittedName>
        <fullName evidence="1">Uncharacterized protein</fullName>
    </submittedName>
</protein>
<evidence type="ECO:0000313" key="2">
    <source>
        <dbReference type="Proteomes" id="UP001597053"/>
    </source>
</evidence>
<keyword evidence="2" id="KW-1185">Reference proteome</keyword>
<dbReference type="Proteomes" id="UP001597053">
    <property type="component" value="Unassembled WGS sequence"/>
</dbReference>
<proteinExistence type="predicted"/>
<reference evidence="2" key="1">
    <citation type="journal article" date="2019" name="Int. J. Syst. Evol. Microbiol.">
        <title>The Global Catalogue of Microorganisms (GCM) 10K type strain sequencing project: providing services to taxonomists for standard genome sequencing and annotation.</title>
        <authorList>
            <consortium name="The Broad Institute Genomics Platform"/>
            <consortium name="The Broad Institute Genome Sequencing Center for Infectious Disease"/>
            <person name="Wu L."/>
            <person name="Ma J."/>
        </authorList>
    </citation>
    <scope>NUCLEOTIDE SEQUENCE [LARGE SCALE GENOMIC DNA]</scope>
    <source>
        <strain evidence="2">JCM 32148</strain>
    </source>
</reference>
<name>A0ABW2ZW01_9ACTN</name>
<organism evidence="1 2">
    <name type="scientific">Micromonospora azadirachtae</name>
    <dbReference type="NCBI Taxonomy" id="1970735"/>
    <lineage>
        <taxon>Bacteria</taxon>
        <taxon>Bacillati</taxon>
        <taxon>Actinomycetota</taxon>
        <taxon>Actinomycetes</taxon>
        <taxon>Micromonosporales</taxon>
        <taxon>Micromonosporaceae</taxon>
        <taxon>Micromonospora</taxon>
    </lineage>
</organism>
<accession>A0ABW2ZW01</accession>
<dbReference type="EMBL" id="JBHTHM010000047">
    <property type="protein sequence ID" value="MFD0782816.1"/>
    <property type="molecule type" value="Genomic_DNA"/>
</dbReference>
<comment type="caution">
    <text evidence="1">The sequence shown here is derived from an EMBL/GenBank/DDBJ whole genome shotgun (WGS) entry which is preliminary data.</text>
</comment>
<evidence type="ECO:0000313" key="1">
    <source>
        <dbReference type="EMBL" id="MFD0782816.1"/>
    </source>
</evidence>
<gene>
    <name evidence="1" type="ORF">ACFQZ8_02580</name>
</gene>
<sequence length="41" mass="4508">MRSVGQDGDQRRPWNFGGIATLLDARVTPDELARVVALIRG</sequence>